<evidence type="ECO:0000313" key="1">
    <source>
        <dbReference type="EMBL" id="PYG85609.1"/>
    </source>
</evidence>
<organism evidence="1 2">
    <name type="scientific">Ruminiclostridium sufflavum DSM 19573</name>
    <dbReference type="NCBI Taxonomy" id="1121337"/>
    <lineage>
        <taxon>Bacteria</taxon>
        <taxon>Bacillati</taxon>
        <taxon>Bacillota</taxon>
        <taxon>Clostridia</taxon>
        <taxon>Eubacteriales</taxon>
        <taxon>Oscillospiraceae</taxon>
        <taxon>Ruminiclostridium</taxon>
    </lineage>
</organism>
<dbReference type="Proteomes" id="UP000248132">
    <property type="component" value="Unassembled WGS sequence"/>
</dbReference>
<protein>
    <submittedName>
        <fullName evidence="1">Uncharacterized protein</fullName>
    </submittedName>
</protein>
<evidence type="ECO:0000313" key="2">
    <source>
        <dbReference type="Proteomes" id="UP000248132"/>
    </source>
</evidence>
<accession>A0A318XGP6</accession>
<proteinExistence type="predicted"/>
<dbReference type="AlphaFoldDB" id="A0A318XGP6"/>
<sequence>MAFVTERMTKEEKDNFAARAIPNPGNKFFILKPSKWTIDRENNVILVWALEEREEPHDNHFLLCWKDTPITVKLGECWTEGSPRTWELRHIKIPENLKAQQDEIIQILKDALEGYGFDGDPKGNNKTTKVQFNF</sequence>
<dbReference type="EMBL" id="QKMR01000025">
    <property type="protein sequence ID" value="PYG85609.1"/>
    <property type="molecule type" value="Genomic_DNA"/>
</dbReference>
<gene>
    <name evidence="1" type="ORF">LY28_03297</name>
</gene>
<name>A0A318XGP6_9FIRM</name>
<comment type="caution">
    <text evidence="1">The sequence shown here is derived from an EMBL/GenBank/DDBJ whole genome shotgun (WGS) entry which is preliminary data.</text>
</comment>
<reference evidence="1 2" key="1">
    <citation type="submission" date="2018-06" db="EMBL/GenBank/DDBJ databases">
        <title>Genomic Encyclopedia of Type Strains, Phase I: the one thousand microbial genomes (KMG-I) project.</title>
        <authorList>
            <person name="Kyrpides N."/>
        </authorList>
    </citation>
    <scope>NUCLEOTIDE SEQUENCE [LARGE SCALE GENOMIC DNA]</scope>
    <source>
        <strain evidence="1 2">DSM 19573</strain>
    </source>
</reference>
<keyword evidence="2" id="KW-1185">Reference proteome</keyword>